<dbReference type="Proteomes" id="UP000639643">
    <property type="component" value="Unassembled WGS sequence"/>
</dbReference>
<feature type="region of interest" description="Disordered" evidence="1">
    <location>
        <begin position="44"/>
        <end position="64"/>
    </location>
</feature>
<feature type="compositionally biased region" description="Acidic residues" evidence="1">
    <location>
        <begin position="53"/>
        <end position="64"/>
    </location>
</feature>
<dbReference type="AlphaFoldDB" id="A0A8H6J1L6"/>
<comment type="caution">
    <text evidence="2">The sequence shown here is derived from an EMBL/GenBank/DDBJ whole genome shotgun (WGS) entry which is preliminary data.</text>
</comment>
<dbReference type="EMBL" id="WIGM01001133">
    <property type="protein sequence ID" value="KAF6804473.1"/>
    <property type="molecule type" value="Genomic_DNA"/>
</dbReference>
<evidence type="ECO:0000313" key="3">
    <source>
        <dbReference type="Proteomes" id="UP000639643"/>
    </source>
</evidence>
<reference evidence="2" key="1">
    <citation type="journal article" date="2020" name="Phytopathology">
        <title>Genome Sequence Resources of Colletotrichum truncatum, C. plurivorum, C. musicola, and C. sojae: Four Species Pathogenic to Soybean (Glycine max).</title>
        <authorList>
            <person name="Rogerio F."/>
            <person name="Boufleur T.R."/>
            <person name="Ciampi-Guillardi M."/>
            <person name="Sukno S.A."/>
            <person name="Thon M.R."/>
            <person name="Massola Junior N.S."/>
            <person name="Baroncelli R."/>
        </authorList>
    </citation>
    <scope>NUCLEOTIDE SEQUENCE</scope>
    <source>
        <strain evidence="2">LFN0074</strain>
    </source>
</reference>
<evidence type="ECO:0000256" key="1">
    <source>
        <dbReference type="SAM" id="MobiDB-lite"/>
    </source>
</evidence>
<sequence length="93" mass="10532">MLSPASPVELFRHVVTYQKYPTTLVICSPRADFTTSLREDVRSRLPQGQQLFDPEDPDAADYGEDDPRMALPLLQQAVARHIRVLYVPTVAHL</sequence>
<evidence type="ECO:0000313" key="2">
    <source>
        <dbReference type="EMBL" id="KAF6804473.1"/>
    </source>
</evidence>
<dbReference type="OrthoDB" id="5391496at2759"/>
<gene>
    <name evidence="2" type="ORF">CMUS01_14844</name>
</gene>
<protein>
    <submittedName>
        <fullName evidence="2">Uncharacterized protein</fullName>
    </submittedName>
</protein>
<feature type="non-terminal residue" evidence="2">
    <location>
        <position position="93"/>
    </location>
</feature>
<name>A0A8H6J1L6_9PEZI</name>
<accession>A0A8H6J1L6</accession>
<proteinExistence type="predicted"/>
<organism evidence="2 3">
    <name type="scientific">Colletotrichum musicola</name>
    <dbReference type="NCBI Taxonomy" id="2175873"/>
    <lineage>
        <taxon>Eukaryota</taxon>
        <taxon>Fungi</taxon>
        <taxon>Dikarya</taxon>
        <taxon>Ascomycota</taxon>
        <taxon>Pezizomycotina</taxon>
        <taxon>Sordariomycetes</taxon>
        <taxon>Hypocreomycetidae</taxon>
        <taxon>Glomerellales</taxon>
        <taxon>Glomerellaceae</taxon>
        <taxon>Colletotrichum</taxon>
        <taxon>Colletotrichum orchidearum species complex</taxon>
    </lineage>
</organism>
<keyword evidence="3" id="KW-1185">Reference proteome</keyword>